<keyword evidence="5" id="KW-1185">Reference proteome</keyword>
<evidence type="ECO:0000313" key="5">
    <source>
        <dbReference type="Proteomes" id="UP000693970"/>
    </source>
</evidence>
<feature type="signal peptide" evidence="2">
    <location>
        <begin position="1"/>
        <end position="26"/>
    </location>
</feature>
<dbReference type="Proteomes" id="UP000693970">
    <property type="component" value="Unassembled WGS sequence"/>
</dbReference>
<dbReference type="GO" id="GO:0016279">
    <property type="term" value="F:protein-lysine N-methyltransferase activity"/>
    <property type="evidence" value="ECO:0007669"/>
    <property type="project" value="TreeGrafter"/>
</dbReference>
<sequence length="537" mass="60213">MIHTRKSFRRIPTALFVLCTIPSSICFTNAPLPIQLSLCGTRPYAILQWQAVTTSNDVDLEDLASSLNTALDAAKKELIRTCNVRVGPSGVDRLGLIATTDIKKGDLLLNMPHDERWELTAATARNVVFKDVLDKDYDGWTGETGLVALQLLNEVARASGSGLEQPTRPVPIQEFMNAWIHALPTSMDHPLLWSESDQEVLQSSSNTKIYRVLDDIEEDATWLVEKIFDKDRTKFPETINLNGEDLPCFSLDGYRWAMAIVQSRSIFVDGSLRLVPLMDMCNHDDTAKEIQGGTMGAFGTTKGCELTATRPYKAGEEVFCSYGPKSAADYLLEHGFCPPQSWKTAVSEITLEIDPEDRFYDDKLDILEFETYDQAPMDPLQSFDVISAPGRDGEPDPAMIQFARLRQLGGLDAFMLESLFRKEVWGFMALPVSETNELAVVNAISEACESALEELNQCPEGGREVCTKLRESEKKALKRTLEFMLREKEALDLKEYYQERRLKDLGLDSDWSPEDDIIDPDLSYGQTRAPGGADYDW</sequence>
<dbReference type="EMBL" id="JAGRRH010000023">
    <property type="protein sequence ID" value="KAG7344336.1"/>
    <property type="molecule type" value="Genomic_DNA"/>
</dbReference>
<dbReference type="PANTHER" id="PTHR13271:SF123">
    <property type="entry name" value="RIBULOSE-1,5-BISPHOSPHATE CARBOXYLASE_OXYGENASE SMALL SUBUNIT N-METHYLTRANSFERASE I-RELATED"/>
    <property type="match status" value="1"/>
</dbReference>
<keyword evidence="4" id="KW-0808">Transferase</keyword>
<evidence type="ECO:0000256" key="1">
    <source>
        <dbReference type="SAM" id="MobiDB-lite"/>
    </source>
</evidence>
<dbReference type="GO" id="GO:0032259">
    <property type="term" value="P:methylation"/>
    <property type="evidence" value="ECO:0007669"/>
    <property type="project" value="UniProtKB-KW"/>
</dbReference>
<proteinExistence type="predicted"/>
<feature type="chain" id="PRO_5039890251" evidence="2">
    <location>
        <begin position="27"/>
        <end position="537"/>
    </location>
</feature>
<gene>
    <name evidence="4" type="ORF">IV203_022344</name>
</gene>
<keyword evidence="2" id="KW-0732">Signal</keyword>
<evidence type="ECO:0000259" key="3">
    <source>
        <dbReference type="PROSITE" id="PS50280"/>
    </source>
</evidence>
<reference evidence="4" key="1">
    <citation type="journal article" date="2021" name="Sci. Rep.">
        <title>Diploid genomic architecture of Nitzschia inconspicua, an elite biomass production diatom.</title>
        <authorList>
            <person name="Oliver A."/>
            <person name="Podell S."/>
            <person name="Pinowska A."/>
            <person name="Traller J.C."/>
            <person name="Smith S.R."/>
            <person name="McClure R."/>
            <person name="Beliaev A."/>
            <person name="Bohutskyi P."/>
            <person name="Hill E.A."/>
            <person name="Rabines A."/>
            <person name="Zheng H."/>
            <person name="Allen L.Z."/>
            <person name="Kuo A."/>
            <person name="Grigoriev I.V."/>
            <person name="Allen A.E."/>
            <person name="Hazlebeck D."/>
            <person name="Allen E.E."/>
        </authorList>
    </citation>
    <scope>NUCLEOTIDE SEQUENCE</scope>
    <source>
        <strain evidence="4">Hildebrandi</strain>
    </source>
</reference>
<organism evidence="4 5">
    <name type="scientific">Nitzschia inconspicua</name>
    <dbReference type="NCBI Taxonomy" id="303405"/>
    <lineage>
        <taxon>Eukaryota</taxon>
        <taxon>Sar</taxon>
        <taxon>Stramenopiles</taxon>
        <taxon>Ochrophyta</taxon>
        <taxon>Bacillariophyta</taxon>
        <taxon>Bacillariophyceae</taxon>
        <taxon>Bacillariophycidae</taxon>
        <taxon>Bacillariales</taxon>
        <taxon>Bacillariaceae</taxon>
        <taxon>Nitzschia</taxon>
    </lineage>
</organism>
<dbReference type="Pfam" id="PF09273">
    <property type="entry name" value="Rubis-subs-bind"/>
    <property type="match status" value="1"/>
</dbReference>
<accession>A0A9K3PEY9</accession>
<dbReference type="PROSITE" id="PS50280">
    <property type="entry name" value="SET"/>
    <property type="match status" value="1"/>
</dbReference>
<keyword evidence="4" id="KW-0489">Methyltransferase</keyword>
<dbReference type="PANTHER" id="PTHR13271">
    <property type="entry name" value="UNCHARACTERIZED PUTATIVE METHYLTRANSFERASE"/>
    <property type="match status" value="1"/>
</dbReference>
<name>A0A9K3PEY9_9STRA</name>
<dbReference type="OrthoDB" id="441812at2759"/>
<feature type="region of interest" description="Disordered" evidence="1">
    <location>
        <begin position="507"/>
        <end position="537"/>
    </location>
</feature>
<dbReference type="InterPro" id="IPR015353">
    <property type="entry name" value="Rubisco_LSMT_subst-bd"/>
</dbReference>
<comment type="caution">
    <text evidence="4">The sequence shown here is derived from an EMBL/GenBank/DDBJ whole genome shotgun (WGS) entry which is preliminary data.</text>
</comment>
<feature type="domain" description="SET" evidence="3">
    <location>
        <begin position="74"/>
        <end position="323"/>
    </location>
</feature>
<protein>
    <submittedName>
        <fullName evidence="4">SET methyltransferase domain containing protein</fullName>
    </submittedName>
</protein>
<evidence type="ECO:0000313" key="4">
    <source>
        <dbReference type="EMBL" id="KAG7344336.1"/>
    </source>
</evidence>
<dbReference type="InterPro" id="IPR050600">
    <property type="entry name" value="SETD3_SETD6_MTase"/>
</dbReference>
<evidence type="ECO:0000256" key="2">
    <source>
        <dbReference type="SAM" id="SignalP"/>
    </source>
</evidence>
<dbReference type="InterPro" id="IPR001214">
    <property type="entry name" value="SET_dom"/>
</dbReference>
<dbReference type="Pfam" id="PF00856">
    <property type="entry name" value="SET"/>
    <property type="match status" value="1"/>
</dbReference>
<dbReference type="AlphaFoldDB" id="A0A9K3PEY9"/>
<reference evidence="4" key="2">
    <citation type="submission" date="2021-04" db="EMBL/GenBank/DDBJ databases">
        <authorList>
            <person name="Podell S."/>
        </authorList>
    </citation>
    <scope>NUCLEOTIDE SEQUENCE</scope>
    <source>
        <strain evidence="4">Hildebrandi</strain>
    </source>
</reference>